<dbReference type="GeneID" id="87879425"/>
<feature type="compositionally biased region" description="Polar residues" evidence="1">
    <location>
        <begin position="64"/>
        <end position="78"/>
    </location>
</feature>
<reference evidence="2 3" key="1">
    <citation type="journal article" date="2023" name="Mol. Phylogenet. Evol.">
        <title>Genome-scale phylogeny and comparative genomics of the fungal order Sordariales.</title>
        <authorList>
            <person name="Hensen N."/>
            <person name="Bonometti L."/>
            <person name="Westerberg I."/>
            <person name="Brannstrom I.O."/>
            <person name="Guillou S."/>
            <person name="Cros-Aarteil S."/>
            <person name="Calhoun S."/>
            <person name="Haridas S."/>
            <person name="Kuo A."/>
            <person name="Mondo S."/>
            <person name="Pangilinan J."/>
            <person name="Riley R."/>
            <person name="LaButti K."/>
            <person name="Andreopoulos B."/>
            <person name="Lipzen A."/>
            <person name="Chen C."/>
            <person name="Yan M."/>
            <person name="Daum C."/>
            <person name="Ng V."/>
            <person name="Clum A."/>
            <person name="Steindorff A."/>
            <person name="Ohm R.A."/>
            <person name="Martin F."/>
            <person name="Silar P."/>
            <person name="Natvig D.O."/>
            <person name="Lalanne C."/>
            <person name="Gautier V."/>
            <person name="Ament-Velasquez S.L."/>
            <person name="Kruys A."/>
            <person name="Hutchinson M.I."/>
            <person name="Powell A.J."/>
            <person name="Barry K."/>
            <person name="Miller A.N."/>
            <person name="Grigoriev I.V."/>
            <person name="Debuchy R."/>
            <person name="Gladieux P."/>
            <person name="Hiltunen Thoren M."/>
            <person name="Johannesson H."/>
        </authorList>
    </citation>
    <scope>NUCLEOTIDE SEQUENCE [LARGE SCALE GENOMIC DNA]</scope>
    <source>
        <strain evidence="2 3">FGSC 10403</strain>
    </source>
</reference>
<dbReference type="RefSeq" id="XP_062695523.1">
    <property type="nucleotide sequence ID" value="XM_062841803.1"/>
</dbReference>
<evidence type="ECO:0000256" key="1">
    <source>
        <dbReference type="SAM" id="MobiDB-lite"/>
    </source>
</evidence>
<evidence type="ECO:0000313" key="3">
    <source>
        <dbReference type="Proteomes" id="UP001285908"/>
    </source>
</evidence>
<evidence type="ECO:0000313" key="2">
    <source>
        <dbReference type="EMBL" id="KAK3497259.1"/>
    </source>
</evidence>
<gene>
    <name evidence="2" type="ORF">B0T23DRAFT_79380</name>
</gene>
<name>A0AAJ0MU60_9PEZI</name>
<feature type="compositionally biased region" description="Basic residues" evidence="1">
    <location>
        <begin position="52"/>
        <end position="62"/>
    </location>
</feature>
<keyword evidence="3" id="KW-1185">Reference proteome</keyword>
<dbReference type="Proteomes" id="UP001285908">
    <property type="component" value="Unassembled WGS sequence"/>
</dbReference>
<dbReference type="EMBL" id="JAULSX010000002">
    <property type="protein sequence ID" value="KAK3497259.1"/>
    <property type="molecule type" value="Genomic_DNA"/>
</dbReference>
<proteinExistence type="predicted"/>
<accession>A0AAJ0MU60</accession>
<comment type="caution">
    <text evidence="2">The sequence shown here is derived from an EMBL/GenBank/DDBJ whole genome shotgun (WGS) entry which is preliminary data.</text>
</comment>
<organism evidence="2 3">
    <name type="scientific">Neurospora hispaniola</name>
    <dbReference type="NCBI Taxonomy" id="588809"/>
    <lineage>
        <taxon>Eukaryota</taxon>
        <taxon>Fungi</taxon>
        <taxon>Dikarya</taxon>
        <taxon>Ascomycota</taxon>
        <taxon>Pezizomycotina</taxon>
        <taxon>Sordariomycetes</taxon>
        <taxon>Sordariomycetidae</taxon>
        <taxon>Sordariales</taxon>
        <taxon>Sordariaceae</taxon>
        <taxon>Neurospora</taxon>
    </lineage>
</organism>
<sequence length="315" mass="35379">MEEQDVDNDNAVTHGTYENAVAYVDNDNVDADPDWSETGPATKAGRVDQLPKRGRGRPRIHQRGGNTNSGRSTRTHPQAQKKPKAFDQSSGEKKTATPCFEPRNTRATAKTEDLVIQETIRTSTEPESRHGSRALSAGADQETFYMKTGLDLRASRADPEKSRPDYAVQPFQDLETTAKLPYQEMGGRKKTEGNGTATESNVSNMNQDHTQGFVQAPEPLIYPNGFGKWEQQAALSQYGEDVLSEFRGIWRKIPTSIDTDSQSRRSAVDVWKSLLDPNLATRFRAPLSARYREYNNRCKQKKWSTERLNEIPPDT</sequence>
<dbReference type="AlphaFoldDB" id="A0AAJ0MU60"/>
<feature type="region of interest" description="Disordered" evidence="1">
    <location>
        <begin position="1"/>
        <end position="110"/>
    </location>
</feature>
<protein>
    <submittedName>
        <fullName evidence="2">Uncharacterized protein</fullName>
    </submittedName>
</protein>